<dbReference type="SUPFAM" id="SSF64438">
    <property type="entry name" value="CNF1/YfiH-like putative cysteine hydrolases"/>
    <property type="match status" value="1"/>
</dbReference>
<evidence type="ECO:0000256" key="8">
    <source>
        <dbReference type="ARBA" id="ARBA00048968"/>
    </source>
</evidence>
<name>A0ABZ0GUC8_9GAMM</name>
<dbReference type="PANTHER" id="PTHR30616">
    <property type="entry name" value="UNCHARACTERIZED PROTEIN YFIH"/>
    <property type="match status" value="1"/>
</dbReference>
<comment type="catalytic activity">
    <reaction evidence="7">
        <text>adenosine + H2O + H(+) = inosine + NH4(+)</text>
        <dbReference type="Rhea" id="RHEA:24408"/>
        <dbReference type="ChEBI" id="CHEBI:15377"/>
        <dbReference type="ChEBI" id="CHEBI:15378"/>
        <dbReference type="ChEBI" id="CHEBI:16335"/>
        <dbReference type="ChEBI" id="CHEBI:17596"/>
        <dbReference type="ChEBI" id="CHEBI:28938"/>
        <dbReference type="EC" id="3.5.4.4"/>
    </reaction>
    <physiologicalReaction direction="left-to-right" evidence="7">
        <dbReference type="Rhea" id="RHEA:24409"/>
    </physiologicalReaction>
</comment>
<comment type="similarity">
    <text evidence="2 10">Belongs to the purine nucleoside phosphorylase YfiH/LACC1 family.</text>
</comment>
<evidence type="ECO:0000256" key="2">
    <source>
        <dbReference type="ARBA" id="ARBA00007353"/>
    </source>
</evidence>
<sequence length="255" mass="27715">MSNSASNSILNSGVLNINLPTQQRVLAVTTTRKSGYSIAPFNSFNLGDHVNDAEQKVSLNRQKLAQQLPQNCKIQWLNQVHGNEVVNVKAISATPLTADASYTDKENIALAVLTADCLPIFLVNYSGSEIAAIHGGWRPLAANIVANTVNLFKDSPENITAWLGPCIGEQAFEVGIEVKQTFENLAPSFSQAFVEHSDGKFLANLHLLATLQLQLLGINNISSLAECTYSDQDKYFSYRRDGQTGRMASVICLSA</sequence>
<dbReference type="Proteomes" id="UP001301442">
    <property type="component" value="Chromosome"/>
</dbReference>
<evidence type="ECO:0000256" key="1">
    <source>
        <dbReference type="ARBA" id="ARBA00000553"/>
    </source>
</evidence>
<keyword evidence="6" id="KW-0862">Zinc</keyword>
<evidence type="ECO:0000256" key="7">
    <source>
        <dbReference type="ARBA" id="ARBA00047989"/>
    </source>
</evidence>
<keyword evidence="5" id="KW-0378">Hydrolase</keyword>
<dbReference type="InterPro" id="IPR003730">
    <property type="entry name" value="Cu_polyphenol_OxRdtase"/>
</dbReference>
<protein>
    <recommendedName>
        <fullName evidence="10">Purine nucleoside phosphorylase</fullName>
    </recommendedName>
</protein>
<keyword evidence="3" id="KW-0808">Transferase</keyword>
<organism evidence="11 12">
    <name type="scientific">Thalassotalea fonticola</name>
    <dbReference type="NCBI Taxonomy" id="3065649"/>
    <lineage>
        <taxon>Bacteria</taxon>
        <taxon>Pseudomonadati</taxon>
        <taxon>Pseudomonadota</taxon>
        <taxon>Gammaproteobacteria</taxon>
        <taxon>Alteromonadales</taxon>
        <taxon>Colwelliaceae</taxon>
        <taxon>Thalassotalea</taxon>
    </lineage>
</organism>
<dbReference type="PANTHER" id="PTHR30616:SF2">
    <property type="entry name" value="PURINE NUCLEOSIDE PHOSPHORYLASE LACC1"/>
    <property type="match status" value="1"/>
</dbReference>
<dbReference type="RefSeq" id="WP_348398330.1">
    <property type="nucleotide sequence ID" value="NZ_CP136600.1"/>
</dbReference>
<evidence type="ECO:0000256" key="9">
    <source>
        <dbReference type="ARBA" id="ARBA00049893"/>
    </source>
</evidence>
<accession>A0ABZ0GUC8</accession>
<evidence type="ECO:0000313" key="12">
    <source>
        <dbReference type="Proteomes" id="UP001301442"/>
    </source>
</evidence>
<dbReference type="InterPro" id="IPR038371">
    <property type="entry name" value="Cu_polyphenol_OxRdtase_sf"/>
</dbReference>
<dbReference type="InterPro" id="IPR011324">
    <property type="entry name" value="Cytotoxic_necrot_fac-like_cat"/>
</dbReference>
<keyword evidence="12" id="KW-1185">Reference proteome</keyword>
<evidence type="ECO:0000256" key="4">
    <source>
        <dbReference type="ARBA" id="ARBA00022723"/>
    </source>
</evidence>
<evidence type="ECO:0000256" key="5">
    <source>
        <dbReference type="ARBA" id="ARBA00022801"/>
    </source>
</evidence>
<keyword evidence="4" id="KW-0479">Metal-binding</keyword>
<reference evidence="11 12" key="1">
    <citation type="submission" date="2023-09" db="EMBL/GenBank/DDBJ databases">
        <authorList>
            <person name="Qi X."/>
        </authorList>
    </citation>
    <scope>NUCLEOTIDE SEQUENCE [LARGE SCALE GENOMIC DNA]</scope>
    <source>
        <strain evidence="11 12">S1-1</strain>
    </source>
</reference>
<comment type="catalytic activity">
    <reaction evidence="9">
        <text>S-methyl-5'-thioadenosine + phosphate = 5-(methylsulfanyl)-alpha-D-ribose 1-phosphate + adenine</text>
        <dbReference type="Rhea" id="RHEA:11852"/>
        <dbReference type="ChEBI" id="CHEBI:16708"/>
        <dbReference type="ChEBI" id="CHEBI:17509"/>
        <dbReference type="ChEBI" id="CHEBI:43474"/>
        <dbReference type="ChEBI" id="CHEBI:58533"/>
        <dbReference type="EC" id="2.4.2.28"/>
    </reaction>
    <physiologicalReaction direction="left-to-right" evidence="9">
        <dbReference type="Rhea" id="RHEA:11853"/>
    </physiologicalReaction>
</comment>
<dbReference type="Pfam" id="PF02578">
    <property type="entry name" value="Cu-oxidase_4"/>
    <property type="match status" value="1"/>
</dbReference>
<gene>
    <name evidence="11" type="primary">pgeF</name>
    <name evidence="11" type="ORF">RI844_08030</name>
</gene>
<dbReference type="NCBIfam" id="TIGR00726">
    <property type="entry name" value="peptidoglycan editing factor PgeF"/>
    <property type="match status" value="1"/>
</dbReference>
<dbReference type="CDD" id="cd16833">
    <property type="entry name" value="YfiH"/>
    <property type="match status" value="1"/>
</dbReference>
<proteinExistence type="inferred from homology"/>
<dbReference type="Gene3D" id="3.60.140.10">
    <property type="entry name" value="CNF1/YfiH-like putative cysteine hydrolases"/>
    <property type="match status" value="1"/>
</dbReference>
<evidence type="ECO:0000256" key="10">
    <source>
        <dbReference type="RuleBase" id="RU361274"/>
    </source>
</evidence>
<comment type="catalytic activity">
    <reaction evidence="8">
        <text>adenosine + phosphate = alpha-D-ribose 1-phosphate + adenine</text>
        <dbReference type="Rhea" id="RHEA:27642"/>
        <dbReference type="ChEBI" id="CHEBI:16335"/>
        <dbReference type="ChEBI" id="CHEBI:16708"/>
        <dbReference type="ChEBI" id="CHEBI:43474"/>
        <dbReference type="ChEBI" id="CHEBI:57720"/>
        <dbReference type="EC" id="2.4.2.1"/>
    </reaction>
    <physiologicalReaction direction="left-to-right" evidence="8">
        <dbReference type="Rhea" id="RHEA:27643"/>
    </physiologicalReaction>
</comment>
<comment type="catalytic activity">
    <reaction evidence="1">
        <text>inosine + phosphate = alpha-D-ribose 1-phosphate + hypoxanthine</text>
        <dbReference type="Rhea" id="RHEA:27646"/>
        <dbReference type="ChEBI" id="CHEBI:17368"/>
        <dbReference type="ChEBI" id="CHEBI:17596"/>
        <dbReference type="ChEBI" id="CHEBI:43474"/>
        <dbReference type="ChEBI" id="CHEBI:57720"/>
        <dbReference type="EC" id="2.4.2.1"/>
    </reaction>
    <physiologicalReaction direction="left-to-right" evidence="1">
        <dbReference type="Rhea" id="RHEA:27647"/>
    </physiologicalReaction>
</comment>
<evidence type="ECO:0000256" key="6">
    <source>
        <dbReference type="ARBA" id="ARBA00022833"/>
    </source>
</evidence>
<evidence type="ECO:0000313" key="11">
    <source>
        <dbReference type="EMBL" id="WOH39567.1"/>
    </source>
</evidence>
<evidence type="ECO:0000256" key="3">
    <source>
        <dbReference type="ARBA" id="ARBA00022679"/>
    </source>
</evidence>
<dbReference type="EMBL" id="CP136600">
    <property type="protein sequence ID" value="WOH39567.1"/>
    <property type="molecule type" value="Genomic_DNA"/>
</dbReference>